<gene>
    <name evidence="1" type="ORF">A2572_03800</name>
</gene>
<proteinExistence type="predicted"/>
<protein>
    <recommendedName>
        <fullName evidence="3">DUF5666 domain-containing protein</fullName>
    </recommendedName>
</protein>
<organism evidence="1 2">
    <name type="scientific">Candidatus Collierbacteria bacterium RIFOXYD1_FULL_40_9</name>
    <dbReference type="NCBI Taxonomy" id="1817731"/>
    <lineage>
        <taxon>Bacteria</taxon>
        <taxon>Candidatus Collieribacteriota</taxon>
    </lineage>
</organism>
<evidence type="ECO:0008006" key="3">
    <source>
        <dbReference type="Google" id="ProtNLM"/>
    </source>
</evidence>
<comment type="caution">
    <text evidence="1">The sequence shown here is derived from an EMBL/GenBank/DDBJ whole genome shotgun (WGS) entry which is preliminary data.</text>
</comment>
<name>A0A1F5FU80_9BACT</name>
<dbReference type="PROSITE" id="PS51257">
    <property type="entry name" value="PROKAR_LIPOPROTEIN"/>
    <property type="match status" value="1"/>
</dbReference>
<evidence type="ECO:0000313" key="2">
    <source>
        <dbReference type="Proteomes" id="UP000179237"/>
    </source>
</evidence>
<dbReference type="AlphaFoldDB" id="A0A1F5FU80"/>
<dbReference type="Proteomes" id="UP000179237">
    <property type="component" value="Unassembled WGS sequence"/>
</dbReference>
<reference evidence="1 2" key="1">
    <citation type="journal article" date="2016" name="Nat. Commun.">
        <title>Thousands of microbial genomes shed light on interconnected biogeochemical processes in an aquifer system.</title>
        <authorList>
            <person name="Anantharaman K."/>
            <person name="Brown C.T."/>
            <person name="Hug L.A."/>
            <person name="Sharon I."/>
            <person name="Castelle C.J."/>
            <person name="Probst A.J."/>
            <person name="Thomas B.C."/>
            <person name="Singh A."/>
            <person name="Wilkins M.J."/>
            <person name="Karaoz U."/>
            <person name="Brodie E.L."/>
            <person name="Williams K.H."/>
            <person name="Hubbard S.S."/>
            <person name="Banfield J.F."/>
        </authorList>
    </citation>
    <scope>NUCLEOTIDE SEQUENCE [LARGE SCALE GENOMIC DNA]</scope>
</reference>
<evidence type="ECO:0000313" key="1">
    <source>
        <dbReference type="EMBL" id="OGD83145.1"/>
    </source>
</evidence>
<sequence length="101" mass="10751">MTKKMGVLAGVGMVVAALTFSGCELVKGENSVTVDMTENEERPGVTLTGTVVQASGKFFLQTGGRDTEITSRRIDLMPHVGKSVEVHGEFSGTTLYLDSIK</sequence>
<dbReference type="EMBL" id="MFAQ01000026">
    <property type="protein sequence ID" value="OGD83145.1"/>
    <property type="molecule type" value="Genomic_DNA"/>
</dbReference>
<accession>A0A1F5FU80</accession>